<protein>
    <recommendedName>
        <fullName evidence="6 7">Large ribosomal subunit protein bL9</fullName>
    </recommendedName>
</protein>
<feature type="coiled-coil region" evidence="8">
    <location>
        <begin position="48"/>
        <end position="75"/>
    </location>
</feature>
<feature type="domain" description="Ribosomal protein L9" evidence="9">
    <location>
        <begin position="13"/>
        <end position="40"/>
    </location>
</feature>
<dbReference type="GO" id="GO:0006412">
    <property type="term" value="P:translation"/>
    <property type="evidence" value="ECO:0007669"/>
    <property type="project" value="UniProtKB-UniRule"/>
</dbReference>
<dbReference type="NCBIfam" id="TIGR00158">
    <property type="entry name" value="L9"/>
    <property type="match status" value="1"/>
</dbReference>
<keyword evidence="4 7" id="KW-0689">Ribosomal protein</keyword>
<dbReference type="InterPro" id="IPR036935">
    <property type="entry name" value="Ribosomal_bL9_N_sf"/>
</dbReference>
<reference evidence="10 11" key="1">
    <citation type="submission" date="2014-12" db="EMBL/GenBank/DDBJ databases">
        <title>Draft genome sequences of 10 type strains of Lactococcus.</title>
        <authorList>
            <person name="Sun Z."/>
            <person name="Zhong Z."/>
            <person name="Liu W."/>
            <person name="Zhang W."/>
            <person name="Zhang H."/>
        </authorList>
    </citation>
    <scope>NUCLEOTIDE SEQUENCE [LARGE SCALE GENOMIC DNA]</scope>
    <source>
        <strain evidence="10 11">JCM 16395</strain>
    </source>
</reference>
<comment type="function">
    <text evidence="7">Binds to the 23S rRNA.</text>
</comment>
<dbReference type="Gene3D" id="3.10.430.100">
    <property type="entry name" value="Ribosomal protein L9, C-terminal domain"/>
    <property type="match status" value="1"/>
</dbReference>
<evidence type="ECO:0000256" key="8">
    <source>
        <dbReference type="SAM" id="Coils"/>
    </source>
</evidence>
<dbReference type="InterPro" id="IPR020070">
    <property type="entry name" value="Ribosomal_bL9_N"/>
</dbReference>
<evidence type="ECO:0000256" key="5">
    <source>
        <dbReference type="ARBA" id="ARBA00023274"/>
    </source>
</evidence>
<dbReference type="Proteomes" id="UP000218181">
    <property type="component" value="Unassembled WGS sequence"/>
</dbReference>
<evidence type="ECO:0000256" key="7">
    <source>
        <dbReference type="HAMAP-Rule" id="MF_00503"/>
    </source>
</evidence>
<keyword evidence="11" id="KW-1185">Reference proteome</keyword>
<dbReference type="Pfam" id="PF01281">
    <property type="entry name" value="Ribosomal_L9_N"/>
    <property type="match status" value="1"/>
</dbReference>
<dbReference type="RefSeq" id="WP_054639002.1">
    <property type="nucleotide sequence ID" value="NZ_BBAL01000001.1"/>
</dbReference>
<keyword evidence="3 7" id="KW-0694">RNA-binding</keyword>
<dbReference type="InterPro" id="IPR020069">
    <property type="entry name" value="Ribosomal_bL9_C"/>
</dbReference>
<dbReference type="STRING" id="1291764.GCA_001311235_00337"/>
<dbReference type="InterPro" id="IPR009027">
    <property type="entry name" value="Ribosomal_bL9/RNase_H1_N"/>
</dbReference>
<dbReference type="SUPFAM" id="SSF55658">
    <property type="entry name" value="L9 N-domain-like"/>
    <property type="match status" value="1"/>
</dbReference>
<dbReference type="GO" id="GO:1990904">
    <property type="term" value="C:ribonucleoprotein complex"/>
    <property type="evidence" value="ECO:0007669"/>
    <property type="project" value="UniProtKB-KW"/>
</dbReference>
<evidence type="ECO:0000256" key="4">
    <source>
        <dbReference type="ARBA" id="ARBA00022980"/>
    </source>
</evidence>
<dbReference type="FunFam" id="3.40.5.10:FF:000002">
    <property type="entry name" value="50S ribosomal protein L9"/>
    <property type="match status" value="1"/>
</dbReference>
<dbReference type="InterPro" id="IPR020594">
    <property type="entry name" value="Ribosomal_bL9_bac/chp"/>
</dbReference>
<dbReference type="GO" id="GO:0019843">
    <property type="term" value="F:rRNA binding"/>
    <property type="evidence" value="ECO:0007669"/>
    <property type="project" value="UniProtKB-UniRule"/>
</dbReference>
<evidence type="ECO:0000256" key="6">
    <source>
        <dbReference type="ARBA" id="ARBA00035292"/>
    </source>
</evidence>
<dbReference type="EMBL" id="JXJU01000001">
    <property type="protein sequence ID" value="PCS01411.1"/>
    <property type="molecule type" value="Genomic_DNA"/>
</dbReference>
<evidence type="ECO:0000259" key="9">
    <source>
        <dbReference type="PROSITE" id="PS00651"/>
    </source>
</evidence>
<comment type="caution">
    <text evidence="10">The sequence shown here is derived from an EMBL/GenBank/DDBJ whole genome shotgun (WGS) entry which is preliminary data.</text>
</comment>
<dbReference type="GO" id="GO:0003735">
    <property type="term" value="F:structural constituent of ribosome"/>
    <property type="evidence" value="ECO:0007669"/>
    <property type="project" value="InterPro"/>
</dbReference>
<evidence type="ECO:0000313" key="10">
    <source>
        <dbReference type="EMBL" id="PCS01411.1"/>
    </source>
</evidence>
<keyword evidence="5 7" id="KW-0687">Ribonucleoprotein</keyword>
<organism evidence="10 11">
    <name type="scientific">Lactococcus fujiensis JCM 16395</name>
    <dbReference type="NCBI Taxonomy" id="1291764"/>
    <lineage>
        <taxon>Bacteria</taxon>
        <taxon>Bacillati</taxon>
        <taxon>Bacillota</taxon>
        <taxon>Bacilli</taxon>
        <taxon>Lactobacillales</taxon>
        <taxon>Streptococcaceae</taxon>
        <taxon>Lactococcus</taxon>
    </lineage>
</organism>
<dbReference type="GO" id="GO:0005840">
    <property type="term" value="C:ribosome"/>
    <property type="evidence" value="ECO:0007669"/>
    <property type="project" value="UniProtKB-KW"/>
</dbReference>
<accession>A0A2A5RPQ0</accession>
<dbReference type="InterPro" id="IPR000244">
    <property type="entry name" value="Ribosomal_bL9"/>
</dbReference>
<proteinExistence type="inferred from homology"/>
<keyword evidence="8" id="KW-0175">Coiled coil</keyword>
<sequence>MKVVFLQDVKGQGKKGQIKEVPSGYAQNFLFKKNLAKEATNATISQVAGQAKAKAKEEAEQLAQAKTLKAELEKDNVIVEIGMKVGQTGHTFGAVDKADIAKALKLQYNVEIDKRKIQLNNKLQALGTKDVPIKLHRDVTATIKVRIGEK</sequence>
<dbReference type="InterPro" id="IPR036791">
    <property type="entry name" value="Ribosomal_bL9_C_sf"/>
</dbReference>
<evidence type="ECO:0000256" key="1">
    <source>
        <dbReference type="ARBA" id="ARBA00010605"/>
    </source>
</evidence>
<evidence type="ECO:0000256" key="3">
    <source>
        <dbReference type="ARBA" id="ARBA00022884"/>
    </source>
</evidence>
<evidence type="ECO:0000313" key="11">
    <source>
        <dbReference type="Proteomes" id="UP000218181"/>
    </source>
</evidence>
<gene>
    <name evidence="7" type="primary">rplI</name>
    <name evidence="10" type="ORF">RT41_GL000175</name>
</gene>
<comment type="similarity">
    <text evidence="1 7">Belongs to the bacterial ribosomal protein bL9 family.</text>
</comment>
<evidence type="ECO:0000256" key="2">
    <source>
        <dbReference type="ARBA" id="ARBA00022730"/>
    </source>
</evidence>
<name>A0A2A5RPQ0_9LACT</name>
<dbReference type="SUPFAM" id="SSF55653">
    <property type="entry name" value="Ribosomal protein L9 C-domain"/>
    <property type="match status" value="1"/>
</dbReference>
<dbReference type="HAMAP" id="MF_00503">
    <property type="entry name" value="Ribosomal_bL9"/>
    <property type="match status" value="1"/>
</dbReference>
<dbReference type="AlphaFoldDB" id="A0A2A5RPQ0"/>
<dbReference type="OrthoDB" id="9788336at2"/>
<dbReference type="PROSITE" id="PS00651">
    <property type="entry name" value="RIBOSOMAL_L9"/>
    <property type="match status" value="1"/>
</dbReference>
<dbReference type="Gene3D" id="3.40.5.10">
    <property type="entry name" value="Ribosomal protein L9, N-terminal domain"/>
    <property type="match status" value="1"/>
</dbReference>
<dbReference type="Pfam" id="PF03948">
    <property type="entry name" value="Ribosomal_L9_C"/>
    <property type="match status" value="1"/>
</dbReference>
<dbReference type="PANTHER" id="PTHR21368">
    <property type="entry name" value="50S RIBOSOMAL PROTEIN L9"/>
    <property type="match status" value="1"/>
</dbReference>
<keyword evidence="2 7" id="KW-0699">rRNA-binding</keyword>